<dbReference type="Proteomes" id="UP001165267">
    <property type="component" value="Unassembled WGS sequence"/>
</dbReference>
<evidence type="ECO:0000313" key="1">
    <source>
        <dbReference type="EMBL" id="MCR2745258.1"/>
    </source>
</evidence>
<protein>
    <submittedName>
        <fullName evidence="1">Uncharacterized protein</fullName>
    </submittedName>
</protein>
<name>A0ABT1XDA3_9BURK</name>
<gene>
    <name evidence="1" type="ORF">NSP04_01185</name>
</gene>
<organism evidence="1 2">
    <name type="scientific">Limnobacter parvus</name>
    <dbReference type="NCBI Taxonomy" id="2939690"/>
    <lineage>
        <taxon>Bacteria</taxon>
        <taxon>Pseudomonadati</taxon>
        <taxon>Pseudomonadota</taxon>
        <taxon>Betaproteobacteria</taxon>
        <taxon>Burkholderiales</taxon>
        <taxon>Burkholderiaceae</taxon>
        <taxon>Limnobacter</taxon>
    </lineage>
</organism>
<dbReference type="EMBL" id="JANKHG010000001">
    <property type="protein sequence ID" value="MCR2745258.1"/>
    <property type="molecule type" value="Genomic_DNA"/>
</dbReference>
<dbReference type="RefSeq" id="WP_257510507.1">
    <property type="nucleotide sequence ID" value="NZ_JANKHG010000001.1"/>
</dbReference>
<proteinExistence type="predicted"/>
<reference evidence="1" key="1">
    <citation type="submission" date="2022-07" db="EMBL/GenBank/DDBJ databases">
        <authorList>
            <person name="Xamxidin M."/>
        </authorList>
    </citation>
    <scope>NUCLEOTIDE SEQUENCE</scope>
    <source>
        <strain evidence="1">YS8-69</strain>
    </source>
</reference>
<keyword evidence="2" id="KW-1185">Reference proteome</keyword>
<sequence>MMTILNAKLVKNKLTWQSNSITCQVDVEGIDQFLVDESKDLVFVLTGVGSKELASTSLFIYDQSGQQLKINTNLPGHLYSHLVKNPRFGVTVVAQFQETYQGRYDWQLGLAEDGQLLIAVCPAM</sequence>
<evidence type="ECO:0000313" key="2">
    <source>
        <dbReference type="Proteomes" id="UP001165267"/>
    </source>
</evidence>
<accession>A0ABT1XDA3</accession>
<comment type="caution">
    <text evidence="1">The sequence shown here is derived from an EMBL/GenBank/DDBJ whole genome shotgun (WGS) entry which is preliminary data.</text>
</comment>